<dbReference type="OMA" id="EDKRNWE"/>
<keyword evidence="3" id="KW-0812">Transmembrane</keyword>
<evidence type="ECO:0000256" key="4">
    <source>
        <dbReference type="SAM" id="SignalP"/>
    </source>
</evidence>
<dbReference type="PANTHER" id="PTHR32099:SF30">
    <property type="entry name" value="OS03G0564600 PROTEIN"/>
    <property type="match status" value="1"/>
</dbReference>
<keyword evidence="1 4" id="KW-0732">Signal</keyword>
<evidence type="ECO:0000256" key="2">
    <source>
        <dbReference type="ARBA" id="ARBA00022737"/>
    </source>
</evidence>
<keyword evidence="2" id="KW-0677">Repeat</keyword>
<evidence type="ECO:0000313" key="6">
    <source>
        <dbReference type="EMBL" id="OMO76700.1"/>
    </source>
</evidence>
<dbReference type="Gramene" id="OMO76700">
    <property type="protein sequence ID" value="OMO76700"/>
    <property type="gene ID" value="CCACVL1_15488"/>
</dbReference>
<dbReference type="OrthoDB" id="1731016at2759"/>
<feature type="domain" description="Gnk2-homologous" evidence="5">
    <location>
        <begin position="132"/>
        <end position="238"/>
    </location>
</feature>
<evidence type="ECO:0000256" key="1">
    <source>
        <dbReference type="ARBA" id="ARBA00022729"/>
    </source>
</evidence>
<dbReference type="AlphaFoldDB" id="A0A1R3I2A6"/>
<keyword evidence="7" id="KW-1185">Reference proteome</keyword>
<dbReference type="Gene3D" id="3.30.430.20">
    <property type="entry name" value="Gnk2 domain, C-X8-C-X2-C motif"/>
    <property type="match status" value="4"/>
</dbReference>
<feature type="transmembrane region" description="Helical" evidence="3">
    <location>
        <begin position="489"/>
        <end position="507"/>
    </location>
</feature>
<name>A0A1R3I2A6_COCAP</name>
<dbReference type="InterPro" id="IPR002902">
    <property type="entry name" value="GNK2"/>
</dbReference>
<keyword evidence="3" id="KW-0472">Membrane</keyword>
<protein>
    <recommendedName>
        <fullName evidence="5">Gnk2-homologous domain-containing protein</fullName>
    </recommendedName>
</protein>
<dbReference type="STRING" id="210143.A0A1R3I2A6"/>
<gene>
    <name evidence="6" type="ORF">CCACVL1_15488</name>
</gene>
<comment type="caution">
    <text evidence="6">The sequence shown here is derived from an EMBL/GenBank/DDBJ whole genome shotgun (WGS) entry which is preliminary data.</text>
</comment>
<feature type="signal peptide" evidence="4">
    <location>
        <begin position="1"/>
        <end position="23"/>
    </location>
</feature>
<dbReference type="EMBL" id="AWWV01010856">
    <property type="protein sequence ID" value="OMO76700.1"/>
    <property type="molecule type" value="Genomic_DNA"/>
</dbReference>
<proteinExistence type="predicted"/>
<dbReference type="PROSITE" id="PS51473">
    <property type="entry name" value="GNK2"/>
    <property type="match status" value="4"/>
</dbReference>
<feature type="chain" id="PRO_5010290842" description="Gnk2-homologous domain-containing protein" evidence="4">
    <location>
        <begin position="24"/>
        <end position="508"/>
    </location>
</feature>
<dbReference type="InterPro" id="IPR038408">
    <property type="entry name" value="GNK2_sf"/>
</dbReference>
<dbReference type="CDD" id="cd23509">
    <property type="entry name" value="Gnk2-like"/>
    <property type="match status" value="4"/>
</dbReference>
<feature type="domain" description="Gnk2-homologous" evidence="5">
    <location>
        <begin position="26"/>
        <end position="130"/>
    </location>
</feature>
<organism evidence="6 7">
    <name type="scientific">Corchorus capsularis</name>
    <name type="common">Jute</name>
    <dbReference type="NCBI Taxonomy" id="210143"/>
    <lineage>
        <taxon>Eukaryota</taxon>
        <taxon>Viridiplantae</taxon>
        <taxon>Streptophyta</taxon>
        <taxon>Embryophyta</taxon>
        <taxon>Tracheophyta</taxon>
        <taxon>Spermatophyta</taxon>
        <taxon>Magnoliopsida</taxon>
        <taxon>eudicotyledons</taxon>
        <taxon>Gunneridae</taxon>
        <taxon>Pentapetalae</taxon>
        <taxon>rosids</taxon>
        <taxon>malvids</taxon>
        <taxon>Malvales</taxon>
        <taxon>Malvaceae</taxon>
        <taxon>Grewioideae</taxon>
        <taxon>Apeibeae</taxon>
        <taxon>Corchorus</taxon>
    </lineage>
</organism>
<reference evidence="6 7" key="1">
    <citation type="submission" date="2013-09" db="EMBL/GenBank/DDBJ databases">
        <title>Corchorus capsularis genome sequencing.</title>
        <authorList>
            <person name="Alam M."/>
            <person name="Haque M.S."/>
            <person name="Islam M.S."/>
            <person name="Emdad E.M."/>
            <person name="Islam M.M."/>
            <person name="Ahmed B."/>
            <person name="Halim A."/>
            <person name="Hossen Q.M.M."/>
            <person name="Hossain M.Z."/>
            <person name="Ahmed R."/>
            <person name="Khan M.M."/>
            <person name="Islam R."/>
            <person name="Rashid M.M."/>
            <person name="Khan S.A."/>
            <person name="Rahman M.S."/>
            <person name="Alam M."/>
        </authorList>
    </citation>
    <scope>NUCLEOTIDE SEQUENCE [LARGE SCALE GENOMIC DNA]</scope>
    <source>
        <strain evidence="7">cv. CVL-1</strain>
        <tissue evidence="6">Whole seedling</tissue>
    </source>
</reference>
<feature type="domain" description="Gnk2-homologous" evidence="5">
    <location>
        <begin position="260"/>
        <end position="364"/>
    </location>
</feature>
<evidence type="ECO:0000313" key="7">
    <source>
        <dbReference type="Proteomes" id="UP000188268"/>
    </source>
</evidence>
<dbReference type="PANTHER" id="PTHR32099">
    <property type="entry name" value="CYSTEINE-RICH REPEAT SECRETORY PROTEIN"/>
    <property type="match status" value="1"/>
</dbReference>
<feature type="domain" description="Gnk2-homologous" evidence="5">
    <location>
        <begin position="366"/>
        <end position="472"/>
    </location>
</feature>
<dbReference type="Pfam" id="PF01657">
    <property type="entry name" value="Stress-antifung"/>
    <property type="match status" value="4"/>
</dbReference>
<evidence type="ECO:0000259" key="5">
    <source>
        <dbReference type="PROSITE" id="PS51473"/>
    </source>
</evidence>
<keyword evidence="3" id="KW-1133">Transmembrane helix</keyword>
<sequence>MKEIFKGQSFIFILVLILPLGISQLDSNEKYRWDCSSDADNSTSFKANLDTLLNSLTQNVALHSGFYKTTVGEYSDKIYGLVQCRADVSAENCANCTKQSVATALKECSTSKSVQVWFTWCTLRYSNNKFFGVMDSSSSARLNFTNLENSSMILRGVSFMKGVASAAATQRLRFNASVFDAGQFGKRYGMAQCIRDISKGDCSKCLESPLETFTLLEDKRNWEVHGTSCSMWYHDYQFFSNISISTNHVLILPLGISQLDSNEKYRWDCSSDADNSTSFKANLDTLLNSLTQNVALHNGFYKTTVREYSDKIYGLVQCRADVSADNCANCTKQSVATALKECSTSNSVQIWFTWCTLRYSNKKFFGVMDSSLSSKLNFTNLENVSMILRGVSFMKGVASAAATQRLRFNASVFDAGQFGKRYGMAQCIRDISKGDCSKCLESPLETFHLFEDKRNWEVYGTSCSMWYHDYQFFSNISIPTNHGARRKSIHGVLTGTTMAMILMFLFLL</sequence>
<accession>A0A1R3I2A6</accession>
<evidence type="ECO:0000256" key="3">
    <source>
        <dbReference type="SAM" id="Phobius"/>
    </source>
</evidence>
<dbReference type="Proteomes" id="UP000188268">
    <property type="component" value="Unassembled WGS sequence"/>
</dbReference>